<dbReference type="SUPFAM" id="SSF53474">
    <property type="entry name" value="alpha/beta-Hydrolases"/>
    <property type="match status" value="1"/>
</dbReference>
<comment type="caution">
    <text evidence="2">The sequence shown here is derived from an EMBL/GenBank/DDBJ whole genome shotgun (WGS) entry which is preliminary data.</text>
</comment>
<dbReference type="InterPro" id="IPR029058">
    <property type="entry name" value="AB_hydrolase_fold"/>
</dbReference>
<evidence type="ECO:0000313" key="3">
    <source>
        <dbReference type="Proteomes" id="UP000297891"/>
    </source>
</evidence>
<dbReference type="RefSeq" id="WP_100789982.1">
    <property type="nucleotide sequence ID" value="NZ_NPDQ01000002.1"/>
</dbReference>
<evidence type="ECO:0000256" key="1">
    <source>
        <dbReference type="SAM" id="SignalP"/>
    </source>
</evidence>
<feature type="signal peptide" evidence="1">
    <location>
        <begin position="1"/>
        <end position="23"/>
    </location>
</feature>
<sequence>MKKKLVIGFLATLLSVPTSGLFAGPLDGQCIALVHGILGFDDTQGLAGGLVKYWGGLDGYLRSQGAKVTTPGSSASNSIPTRASQIQSAVSTWMTANGCSKVHLMGHSQGGLVIRYMVSNLGFNGKTQTVTTINSLHQGAPMADIVLGVIPSWLQPFANSALSLLAKLVYRDGRPQDVIAMGKSLTVSYVKTFNTNSPNKSGIKYYSYGSEMAWADLVQHPIMALTHPITWAGGIFYGLGGGNDGVVPLNSQKWGTWKGTPSSYWFATGIDHLQATNLAWSGQNFYDVQGHYLNIAKNAKAGL</sequence>
<dbReference type="EMBL" id="RQFP01000001">
    <property type="protein sequence ID" value="TGK96821.1"/>
    <property type="molecule type" value="Genomic_DNA"/>
</dbReference>
<name>A0A2M9Y568_9LEPT</name>
<keyword evidence="3" id="KW-1185">Reference proteome</keyword>
<dbReference type="OrthoDB" id="9765872at2"/>
<feature type="chain" id="PRO_5044383779" evidence="1">
    <location>
        <begin position="24"/>
        <end position="303"/>
    </location>
</feature>
<proteinExistence type="predicted"/>
<accession>A0A2M9Y568</accession>
<evidence type="ECO:0000313" key="2">
    <source>
        <dbReference type="EMBL" id="TGK96821.1"/>
    </source>
</evidence>
<organism evidence="2 3">
    <name type="scientific">Leptospira brenneri</name>
    <dbReference type="NCBI Taxonomy" id="2023182"/>
    <lineage>
        <taxon>Bacteria</taxon>
        <taxon>Pseudomonadati</taxon>
        <taxon>Spirochaetota</taxon>
        <taxon>Spirochaetia</taxon>
        <taxon>Leptospirales</taxon>
        <taxon>Leptospiraceae</taxon>
        <taxon>Leptospira</taxon>
    </lineage>
</organism>
<dbReference type="Pfam" id="PF02089">
    <property type="entry name" value="Palm_thioest"/>
    <property type="match status" value="1"/>
</dbReference>
<reference evidence="2" key="1">
    <citation type="journal article" date="2019" name="PLoS Negl. Trop. Dis.">
        <title>Revisiting the worldwide diversity of Leptospira species in the environment.</title>
        <authorList>
            <person name="Vincent A.T."/>
            <person name="Schiettekatte O."/>
            <person name="Bourhy P."/>
            <person name="Veyrier F.J."/>
            <person name="Picardeau M."/>
        </authorList>
    </citation>
    <scope>NUCLEOTIDE SEQUENCE [LARGE SCALE GENOMIC DNA]</scope>
    <source>
        <strain evidence="2">201800277</strain>
    </source>
</reference>
<dbReference type="Proteomes" id="UP000297891">
    <property type="component" value="Unassembled WGS sequence"/>
</dbReference>
<gene>
    <name evidence="2" type="ORF">EHQ30_09585</name>
</gene>
<keyword evidence="1" id="KW-0732">Signal</keyword>
<protein>
    <submittedName>
        <fullName evidence="2">Lipase</fullName>
    </submittedName>
</protein>
<dbReference type="AlphaFoldDB" id="A0A2M9Y568"/>
<dbReference type="Gene3D" id="3.40.50.1820">
    <property type="entry name" value="alpha/beta hydrolase"/>
    <property type="match status" value="1"/>
</dbReference>